<evidence type="ECO:0000256" key="1">
    <source>
        <dbReference type="ARBA" id="ARBA00004141"/>
    </source>
</evidence>
<feature type="transmembrane region" description="Helical" evidence="5">
    <location>
        <begin position="7"/>
        <end position="26"/>
    </location>
</feature>
<feature type="transmembrane region" description="Helical" evidence="5">
    <location>
        <begin position="121"/>
        <end position="140"/>
    </location>
</feature>
<feature type="transmembrane region" description="Helical" evidence="5">
    <location>
        <begin position="185"/>
        <end position="202"/>
    </location>
</feature>
<dbReference type="EMBL" id="CP039712">
    <property type="protein sequence ID" value="QCI87012.1"/>
    <property type="molecule type" value="Genomic_DNA"/>
</dbReference>
<feature type="transmembrane region" description="Helical" evidence="5">
    <location>
        <begin position="214"/>
        <end position="244"/>
    </location>
</feature>
<feature type="transmembrane region" description="Helical" evidence="5">
    <location>
        <begin position="388"/>
        <end position="408"/>
    </location>
</feature>
<gene>
    <name evidence="7" type="ORF">FA707_08555</name>
</gene>
<accession>A0A4D7CV44</accession>
<dbReference type="GO" id="GO:0016020">
    <property type="term" value="C:membrane"/>
    <property type="evidence" value="ECO:0007669"/>
    <property type="project" value="UniProtKB-SubCell"/>
</dbReference>
<sequence>MNYTKKNSDLLMIVFFLLIMVNEIIIGDYGKIISGNKGLLLILVMTVVMSFRKSKVRLNNNQFSMLFLILLLLTLMLISSFYSPMYSKEAIVAIAIFLIPLICEFRIQNNLSNNIEVFNNICKLFLIFGNILSIYGLTIYKFGYESIVNGSFGLSMNIGSVVLSQNVVGGSGYRIASLTANPNTLAWFLMLTSVLSTYLLNVKQIPKFLGGFSIVIQFLSLFLTQSRGALIATVLILTVYYFICSKHKMKFILSIIMLASFIGLLLLKIDIFSYDRVNVGLNTRGDIWKVLLESFSNNPFIGVGFGNTENVLLSGWGRGPHNIYISLLTEIGIIGLFVFLFIMLTSIYLLVDKIKKSNKVEYIRFYTICFSIMIGIAFHQFFEEQLMGYNLLSMFWFYLVFISIDNIGGENL</sequence>
<feature type="transmembrane region" description="Helical" evidence="5">
    <location>
        <begin position="90"/>
        <end position="109"/>
    </location>
</feature>
<feature type="transmembrane region" description="Helical" evidence="5">
    <location>
        <begin position="363"/>
        <end position="382"/>
    </location>
</feature>
<reference evidence="7 8" key="1">
    <citation type="submission" date="2019-04" db="EMBL/GenBank/DDBJ databases">
        <title>Vagococcus sp. nov., isolated from faeces of yaks (Bos grunniens).</title>
        <authorList>
            <person name="Ge Y."/>
        </authorList>
    </citation>
    <scope>NUCLEOTIDE SEQUENCE [LARGE SCALE GENOMIC DNA]</scope>
    <source>
        <strain evidence="7 8">MN-17</strain>
    </source>
</reference>
<keyword evidence="7" id="KW-0436">Ligase</keyword>
<dbReference type="PANTHER" id="PTHR37422:SF13">
    <property type="entry name" value="LIPOPOLYSACCHARIDE BIOSYNTHESIS PROTEIN PA4999-RELATED"/>
    <property type="match status" value="1"/>
</dbReference>
<organism evidence="7 8">
    <name type="scientific">Vagococcus zengguangii</name>
    <dbReference type="NCBI Taxonomy" id="2571750"/>
    <lineage>
        <taxon>Bacteria</taxon>
        <taxon>Bacillati</taxon>
        <taxon>Bacillota</taxon>
        <taxon>Bacilli</taxon>
        <taxon>Lactobacillales</taxon>
        <taxon>Enterococcaceae</taxon>
        <taxon>Vagococcus</taxon>
    </lineage>
</organism>
<dbReference type="Proteomes" id="UP000298615">
    <property type="component" value="Chromosome"/>
</dbReference>
<feature type="transmembrane region" description="Helical" evidence="5">
    <location>
        <begin position="63"/>
        <end position="84"/>
    </location>
</feature>
<keyword evidence="3 5" id="KW-1133">Transmembrane helix</keyword>
<evidence type="ECO:0000313" key="8">
    <source>
        <dbReference type="Proteomes" id="UP000298615"/>
    </source>
</evidence>
<feature type="transmembrane region" description="Helical" evidence="5">
    <location>
        <begin position="152"/>
        <end position="173"/>
    </location>
</feature>
<keyword evidence="8" id="KW-1185">Reference proteome</keyword>
<dbReference type="Pfam" id="PF04932">
    <property type="entry name" value="Wzy_C"/>
    <property type="match status" value="1"/>
</dbReference>
<proteinExistence type="predicted"/>
<keyword evidence="4 5" id="KW-0472">Membrane</keyword>
<protein>
    <submittedName>
        <fullName evidence="7">O-antigen ligase family protein</fullName>
    </submittedName>
</protein>
<evidence type="ECO:0000256" key="5">
    <source>
        <dbReference type="SAM" id="Phobius"/>
    </source>
</evidence>
<evidence type="ECO:0000256" key="4">
    <source>
        <dbReference type="ARBA" id="ARBA00023136"/>
    </source>
</evidence>
<dbReference type="PANTHER" id="PTHR37422">
    <property type="entry name" value="TEICHURONIC ACID BIOSYNTHESIS PROTEIN TUAE"/>
    <property type="match status" value="1"/>
</dbReference>
<feature type="transmembrane region" description="Helical" evidence="5">
    <location>
        <begin position="251"/>
        <end position="269"/>
    </location>
</feature>
<dbReference type="InterPro" id="IPR051533">
    <property type="entry name" value="WaaL-like"/>
</dbReference>
<evidence type="ECO:0000259" key="6">
    <source>
        <dbReference type="Pfam" id="PF04932"/>
    </source>
</evidence>
<dbReference type="GO" id="GO:0016874">
    <property type="term" value="F:ligase activity"/>
    <property type="evidence" value="ECO:0007669"/>
    <property type="project" value="UniProtKB-KW"/>
</dbReference>
<dbReference type="InterPro" id="IPR007016">
    <property type="entry name" value="O-antigen_ligase-rel_domated"/>
</dbReference>
<keyword evidence="2 5" id="KW-0812">Transmembrane</keyword>
<evidence type="ECO:0000256" key="2">
    <source>
        <dbReference type="ARBA" id="ARBA00022692"/>
    </source>
</evidence>
<feature type="transmembrane region" description="Helical" evidence="5">
    <location>
        <begin position="323"/>
        <end position="351"/>
    </location>
</feature>
<evidence type="ECO:0000313" key="7">
    <source>
        <dbReference type="EMBL" id="QCI87012.1"/>
    </source>
</evidence>
<dbReference type="RefSeq" id="WP_136953834.1">
    <property type="nucleotide sequence ID" value="NZ_CP039712.1"/>
</dbReference>
<dbReference type="AlphaFoldDB" id="A0A4D7CV44"/>
<feature type="domain" description="O-antigen ligase-related" evidence="6">
    <location>
        <begin position="213"/>
        <end position="340"/>
    </location>
</feature>
<comment type="subcellular location">
    <subcellularLocation>
        <location evidence="1">Membrane</location>
        <topology evidence="1">Multi-pass membrane protein</topology>
    </subcellularLocation>
</comment>
<feature type="transmembrane region" description="Helical" evidence="5">
    <location>
        <begin position="32"/>
        <end position="51"/>
    </location>
</feature>
<dbReference type="KEGG" id="vao:FA707_08555"/>
<name>A0A4D7CV44_9ENTE</name>
<evidence type="ECO:0000256" key="3">
    <source>
        <dbReference type="ARBA" id="ARBA00022989"/>
    </source>
</evidence>